<evidence type="ECO:0000313" key="2">
    <source>
        <dbReference type="Proteomes" id="UP000014028"/>
    </source>
</evidence>
<comment type="caution">
    <text evidence="1">The sequence shown here is derived from an EMBL/GenBank/DDBJ whole genome shotgun (WGS) entry which is preliminary data.</text>
</comment>
<protein>
    <submittedName>
        <fullName evidence="1">Uncharacterized protein</fullName>
    </submittedName>
</protein>
<organism evidence="1 2">
    <name type="scientific">Bacillus cereus VD184</name>
    <dbReference type="NCBI Taxonomy" id="1053242"/>
    <lineage>
        <taxon>Bacteria</taxon>
        <taxon>Bacillati</taxon>
        <taxon>Bacillota</taxon>
        <taxon>Bacilli</taxon>
        <taxon>Bacillales</taxon>
        <taxon>Bacillaceae</taxon>
        <taxon>Bacillus</taxon>
        <taxon>Bacillus cereus group</taxon>
    </lineage>
</organism>
<proteinExistence type="predicted"/>
<sequence>MNYISTFCPSHIFKRLHRMFKKHERDELMGYMNRKKYGKVGTSNVSGSCNHSCSGCDECWEQFEECEKEKNEQCDCCCVQGIKDVLNKLINQTVRIDTQTRSYVGVVTSVTCDVVRLGASTGTIATVLSVCKIEAVIPASTTVVTGINLGDTDIANKV</sequence>
<reference evidence="1 2" key="1">
    <citation type="submission" date="2012-12" db="EMBL/GenBank/DDBJ databases">
        <title>The Genome Sequence of Bacillus cereus VD184.</title>
        <authorList>
            <consortium name="The Broad Institute Genome Sequencing Platform"/>
            <consortium name="The Broad Institute Genome Sequencing Center for Infectious Disease"/>
            <person name="Feldgarden M."/>
            <person name="Van der Auwera G.A."/>
            <person name="Mahillon J."/>
            <person name="Duprez V."/>
            <person name="Timmery S."/>
            <person name="Mattelet C."/>
            <person name="Dierick K."/>
            <person name="Sun M."/>
            <person name="Yu Z."/>
            <person name="Zhu L."/>
            <person name="Hu X."/>
            <person name="Shank E.B."/>
            <person name="Swiecicka I."/>
            <person name="Hansen B.M."/>
            <person name="Andrup L."/>
            <person name="Walker B."/>
            <person name="Young S.K."/>
            <person name="Zeng Q."/>
            <person name="Gargeya S."/>
            <person name="Fitzgerald M."/>
            <person name="Haas B."/>
            <person name="Abouelleil A."/>
            <person name="Alvarado L."/>
            <person name="Arachchi H.M."/>
            <person name="Berlin A.M."/>
            <person name="Chapman S.B."/>
            <person name="Dewar J."/>
            <person name="Goldberg J."/>
            <person name="Griggs A."/>
            <person name="Gujja S."/>
            <person name="Hansen M."/>
            <person name="Howarth C."/>
            <person name="Imamovic A."/>
            <person name="Larimer J."/>
            <person name="McCowan C."/>
            <person name="Murphy C."/>
            <person name="Neiman D."/>
            <person name="Pearson M."/>
            <person name="Priest M."/>
            <person name="Roberts A."/>
            <person name="Saif S."/>
            <person name="Shea T."/>
            <person name="Sisk P."/>
            <person name="Sykes S."/>
            <person name="Wortman J."/>
            <person name="Nusbaum C."/>
            <person name="Birren B."/>
        </authorList>
    </citation>
    <scope>NUCLEOTIDE SEQUENCE [LARGE SCALE GENOMIC DNA]</scope>
    <source>
        <strain evidence="1 2">VD184</strain>
    </source>
</reference>
<gene>
    <name evidence="1" type="ORF">IKC_06515</name>
</gene>
<dbReference type="AlphaFoldDB" id="A0A9W5R051"/>
<dbReference type="EMBL" id="AHFK01000115">
    <property type="protein sequence ID" value="EOQ00435.1"/>
    <property type="molecule type" value="Genomic_DNA"/>
</dbReference>
<name>A0A9W5R051_BACCE</name>
<dbReference type="Proteomes" id="UP000014028">
    <property type="component" value="Unassembled WGS sequence"/>
</dbReference>
<accession>A0A9W5R051</accession>
<evidence type="ECO:0000313" key="1">
    <source>
        <dbReference type="EMBL" id="EOQ00435.1"/>
    </source>
</evidence>